<feature type="transmembrane region" description="Helical" evidence="6">
    <location>
        <begin position="39"/>
        <end position="59"/>
    </location>
</feature>
<feature type="binding site" evidence="4">
    <location>
        <begin position="825"/>
        <end position="832"/>
    </location>
    <ligand>
        <name>ATP</name>
        <dbReference type="ChEBI" id="CHEBI:30616"/>
    </ligand>
</feature>
<dbReference type="Proteomes" id="UP000215145">
    <property type="component" value="Unassembled WGS sequence"/>
</dbReference>
<evidence type="ECO:0000259" key="7">
    <source>
        <dbReference type="PROSITE" id="PS50901"/>
    </source>
</evidence>
<dbReference type="GO" id="GO:0003677">
    <property type="term" value="F:DNA binding"/>
    <property type="evidence" value="ECO:0007669"/>
    <property type="project" value="InterPro"/>
</dbReference>
<name>A0A229P0B1_9BACL</name>
<keyword evidence="6" id="KW-1133">Transmembrane helix</keyword>
<feature type="domain" description="FtsK" evidence="7">
    <location>
        <begin position="808"/>
        <end position="992"/>
    </location>
</feature>
<dbReference type="GO" id="GO:0016020">
    <property type="term" value="C:membrane"/>
    <property type="evidence" value="ECO:0007669"/>
    <property type="project" value="UniProtKB-SubCell"/>
</dbReference>
<evidence type="ECO:0000256" key="5">
    <source>
        <dbReference type="SAM" id="Coils"/>
    </source>
</evidence>
<dbReference type="SMART" id="SM00382">
    <property type="entry name" value="AAA"/>
    <property type="match status" value="2"/>
</dbReference>
<feature type="domain" description="FtsK" evidence="7">
    <location>
        <begin position="465"/>
        <end position="659"/>
    </location>
</feature>
<dbReference type="PANTHER" id="PTHR22683">
    <property type="entry name" value="SPORULATION PROTEIN RELATED"/>
    <property type="match status" value="1"/>
</dbReference>
<feature type="transmembrane region" description="Helical" evidence="6">
    <location>
        <begin position="66"/>
        <end position="87"/>
    </location>
</feature>
<proteinExistence type="predicted"/>
<dbReference type="NCBIfam" id="TIGR03928">
    <property type="entry name" value="T7_EssCb_Firm"/>
    <property type="match status" value="1"/>
</dbReference>
<dbReference type="RefSeq" id="WP_089522633.1">
    <property type="nucleotide sequence ID" value="NZ_NMUQ01000001.1"/>
</dbReference>
<dbReference type="InterPro" id="IPR023839">
    <property type="entry name" value="Firmicutes_EssC_C"/>
</dbReference>
<keyword evidence="6" id="KW-0812">Transmembrane</keyword>
<reference evidence="8 9" key="1">
    <citation type="submission" date="2017-07" db="EMBL/GenBank/DDBJ databases">
        <title>Paenibacillus herberti R33 genome sequencing and assembly.</title>
        <authorList>
            <person name="Su W."/>
        </authorList>
    </citation>
    <scope>NUCLEOTIDE SEQUENCE [LARGE SCALE GENOMIC DNA]</scope>
    <source>
        <strain evidence="8 9">R33</strain>
    </source>
</reference>
<dbReference type="Gene3D" id="3.40.50.300">
    <property type="entry name" value="P-loop containing nucleotide triphosphate hydrolases"/>
    <property type="match status" value="3"/>
</dbReference>
<protein>
    <submittedName>
        <fullName evidence="8">Type VII secretion protein EssC</fullName>
    </submittedName>
</protein>
<keyword evidence="6" id="KW-0472">Membrane</keyword>
<evidence type="ECO:0000313" key="9">
    <source>
        <dbReference type="Proteomes" id="UP000215145"/>
    </source>
</evidence>
<keyword evidence="3 4" id="KW-0067">ATP-binding</keyword>
<keyword evidence="5" id="KW-0175">Coiled coil</keyword>
<evidence type="ECO:0000256" key="2">
    <source>
        <dbReference type="ARBA" id="ARBA00022741"/>
    </source>
</evidence>
<accession>A0A229P0B1</accession>
<comment type="caution">
    <text evidence="8">The sequence shown here is derived from an EMBL/GenBank/DDBJ whole genome shotgun (WGS) entry which is preliminary data.</text>
</comment>
<sequence>MTEEQRSRNQVQRTPRLMPYFPQGVLHLEDPARPSEKPIFNWMTILIPPLGMLVVSIFTALLSRSYIMIFGTIAMTIVTVLVSILNYTSSVKTHRDLVKKQEKKYLDYLFSIRNQLHDASVQQREAFEQLYPSPDECERLVRNRAKPMWERTSVEEDFLLLRLGVGIQETALVPSFESKTKAIDDENPLEDIALKICEELQYVHDVPVPLTIQEVRSLGIVGKKQEAGEFINSLIIHSTAHHGYDDLRIVGIFPQSEIGRWEWMRWLPHSWSTDRRTRFIAADASAALAIAEEVLPEMKKRLESPTGFSSTFTQAAIPHYLFLIMAPELMEETELLQLLLAQESPRGTTVMFASERINVGLPLNCQVILEVRDGIGQVRKDAGGFVPAHQFRPDSVSREQAERFARSLASVTIRDNQGSTHIPQMVTFLETFQVQRVEELRIGERWKTNQANRTLSIPLGQGSAGKLMLFDMHEKSYGPHGLVAGTTGSGKSELLQSLLLGLAVNYHPHEIAFVLIDYKGGGMANAFNGIPHLVGTITNLTGNGINRALASIKSELLRRQMLFGEAGVTSIDDYIVLHRSGQAALPLPHLLIVVDEFAELKSDQPDFMKELVSAARVGRSLGIHLILATQKPSGVVDDQIWSNSRFKLCLKVQTPSDSQEMLKRPEAAEIKEKGRGYLQVGNNEIFTLFQSSWSGAPYLPSEDSQPGYTAEIVSLHGQRSSLIPKKKSGEKQAAPSELQAVVSYLASVSADEGIKEAFQLWLPPLPEMLVLDKLLPEKQVWDGQHWPEQPDFLSIPAGLVDNPSKQSQYPLTIDFAKDGHLLVYGSPGTGKTSFLKTIVTGLALKYSPERVHIYLLDFGTRTLGVFHELPHKGDILYPEDDKKLQKMLAWMLTELEERKRKFAELGISNLRAYCNATGEKVPSLVILLDNFAGFNELYMDESMEMSKIIREGGNYGFYFVLTGNASNSIPYRITQNVKQALVFQMADRSDYTAIVGRTDGMEPGKTAGRGLVKQDAILEFQAALPVEGDSDDLQAVGIRELCVRMKQNSVFDKPKEIVMVPTALTAADLLTKLNGAGDGEASFRIPLGLDEGTVEPLLLDIRDSHTLLVSDVSEAGWLDGFRSLMGLMAPNCNMESFVYDSAGSKLQPYWPGERIIGDAEAFSALTESLVQQLQERKNEARQANAETSIDEADFILANYPLLVLILPDLESALKQMSEESLMHLERVARFGGGLGILLAARVKADELDKLQLQYSLPGLLISNESFLAIGGSLAINHSGCSTYMQDMDYEQSHLKLAEGMAWMKVANTQAQLRIPTI</sequence>
<feature type="binding site" evidence="4">
    <location>
        <begin position="485"/>
        <end position="492"/>
    </location>
    <ligand>
        <name>ATP</name>
        <dbReference type="ChEBI" id="CHEBI:30616"/>
    </ligand>
</feature>
<dbReference type="InterPro" id="IPR050206">
    <property type="entry name" value="FtsK/SpoIIIE/SftA"/>
</dbReference>
<dbReference type="SUPFAM" id="SSF52540">
    <property type="entry name" value="P-loop containing nucleoside triphosphate hydrolases"/>
    <property type="match status" value="2"/>
</dbReference>
<dbReference type="Pfam" id="PF01580">
    <property type="entry name" value="FtsK_SpoIIIE"/>
    <property type="match status" value="2"/>
</dbReference>
<dbReference type="InterPro" id="IPR002543">
    <property type="entry name" value="FtsK_dom"/>
</dbReference>
<feature type="coiled-coil region" evidence="5">
    <location>
        <begin position="1163"/>
        <end position="1190"/>
    </location>
</feature>
<evidence type="ECO:0000256" key="6">
    <source>
        <dbReference type="SAM" id="Phobius"/>
    </source>
</evidence>
<organism evidence="8 9">
    <name type="scientific">Paenibacillus herberti</name>
    <dbReference type="NCBI Taxonomy" id="1619309"/>
    <lineage>
        <taxon>Bacteria</taxon>
        <taxon>Bacillati</taxon>
        <taxon>Bacillota</taxon>
        <taxon>Bacilli</taxon>
        <taxon>Bacillales</taxon>
        <taxon>Paenibacillaceae</taxon>
        <taxon>Paenibacillus</taxon>
    </lineage>
</organism>
<dbReference type="InterPro" id="IPR003593">
    <property type="entry name" value="AAA+_ATPase"/>
</dbReference>
<dbReference type="OrthoDB" id="9807790at2"/>
<dbReference type="InterPro" id="IPR027417">
    <property type="entry name" value="P-loop_NTPase"/>
</dbReference>
<evidence type="ECO:0000256" key="3">
    <source>
        <dbReference type="ARBA" id="ARBA00022840"/>
    </source>
</evidence>
<dbReference type="EMBL" id="NMUQ01000001">
    <property type="protein sequence ID" value="OXM15537.1"/>
    <property type="molecule type" value="Genomic_DNA"/>
</dbReference>
<keyword evidence="9" id="KW-1185">Reference proteome</keyword>
<dbReference type="PANTHER" id="PTHR22683:SF1">
    <property type="entry name" value="TYPE VII SECRETION SYSTEM PROTEIN ESSC"/>
    <property type="match status" value="1"/>
</dbReference>
<keyword evidence="1" id="KW-0677">Repeat</keyword>
<dbReference type="PROSITE" id="PS50901">
    <property type="entry name" value="FTSK"/>
    <property type="match status" value="2"/>
</dbReference>
<gene>
    <name evidence="8" type="primary">essC</name>
    <name evidence="8" type="ORF">CGZ75_02020</name>
</gene>
<dbReference type="GO" id="GO:0005524">
    <property type="term" value="F:ATP binding"/>
    <property type="evidence" value="ECO:0007669"/>
    <property type="project" value="UniProtKB-UniRule"/>
</dbReference>
<evidence type="ECO:0000256" key="4">
    <source>
        <dbReference type="PROSITE-ProRule" id="PRU00289"/>
    </source>
</evidence>
<keyword evidence="2 4" id="KW-0547">Nucleotide-binding</keyword>
<dbReference type="CDD" id="cd01127">
    <property type="entry name" value="TrwB_TraG_TraD_VirD4"/>
    <property type="match status" value="1"/>
</dbReference>
<evidence type="ECO:0000313" key="8">
    <source>
        <dbReference type="EMBL" id="OXM15537.1"/>
    </source>
</evidence>
<evidence type="ECO:0000256" key="1">
    <source>
        <dbReference type="ARBA" id="ARBA00022737"/>
    </source>
</evidence>